<feature type="compositionally biased region" description="Polar residues" evidence="1">
    <location>
        <begin position="33"/>
        <end position="51"/>
    </location>
</feature>
<dbReference type="Proteomes" id="UP001142055">
    <property type="component" value="Chromosome 1"/>
</dbReference>
<gene>
    <name evidence="2" type="ORF">RDWZM_004182</name>
</gene>
<proteinExistence type="predicted"/>
<dbReference type="EMBL" id="JAPWDV010000001">
    <property type="protein sequence ID" value="KAJ6225637.1"/>
    <property type="molecule type" value="Genomic_DNA"/>
</dbReference>
<protein>
    <submittedName>
        <fullName evidence="2">Uncharacterized protein</fullName>
    </submittedName>
</protein>
<feature type="region of interest" description="Disordered" evidence="1">
    <location>
        <begin position="1"/>
        <end position="61"/>
    </location>
</feature>
<feature type="non-terminal residue" evidence="2">
    <location>
        <position position="1"/>
    </location>
</feature>
<dbReference type="AlphaFoldDB" id="A0A9Q0MH67"/>
<reference evidence="2" key="1">
    <citation type="submission" date="2022-12" db="EMBL/GenBank/DDBJ databases">
        <title>Genome assemblies of Blomia tropicalis.</title>
        <authorList>
            <person name="Cui Y."/>
        </authorList>
    </citation>
    <scope>NUCLEOTIDE SEQUENCE</scope>
    <source>
        <tissue evidence="2">Adult mites</tissue>
    </source>
</reference>
<evidence type="ECO:0000256" key="1">
    <source>
        <dbReference type="SAM" id="MobiDB-lite"/>
    </source>
</evidence>
<evidence type="ECO:0000313" key="3">
    <source>
        <dbReference type="Proteomes" id="UP001142055"/>
    </source>
</evidence>
<comment type="caution">
    <text evidence="2">The sequence shown here is derived from an EMBL/GenBank/DDBJ whole genome shotgun (WGS) entry which is preliminary data.</text>
</comment>
<evidence type="ECO:0000313" key="2">
    <source>
        <dbReference type="EMBL" id="KAJ6225637.1"/>
    </source>
</evidence>
<accession>A0A9Q0MH67</accession>
<organism evidence="2 3">
    <name type="scientific">Blomia tropicalis</name>
    <name type="common">Mite</name>
    <dbReference type="NCBI Taxonomy" id="40697"/>
    <lineage>
        <taxon>Eukaryota</taxon>
        <taxon>Metazoa</taxon>
        <taxon>Ecdysozoa</taxon>
        <taxon>Arthropoda</taxon>
        <taxon>Chelicerata</taxon>
        <taxon>Arachnida</taxon>
        <taxon>Acari</taxon>
        <taxon>Acariformes</taxon>
        <taxon>Sarcoptiformes</taxon>
        <taxon>Astigmata</taxon>
        <taxon>Glycyphagoidea</taxon>
        <taxon>Echimyopodidae</taxon>
        <taxon>Blomia</taxon>
    </lineage>
</organism>
<feature type="non-terminal residue" evidence="2">
    <location>
        <position position="61"/>
    </location>
</feature>
<sequence>TTTRLDSSVDKDNENMRIPNTQIGNKRERMSKRISQNPTEPNDGSGATESETVPLKKTIYE</sequence>
<keyword evidence="3" id="KW-1185">Reference proteome</keyword>
<name>A0A9Q0MH67_BLOTA</name>